<name>A0AAV9RA02_9TELE</name>
<feature type="transmembrane region" description="Helical" evidence="1">
    <location>
        <begin position="6"/>
        <end position="27"/>
    </location>
</feature>
<organism evidence="2 3">
    <name type="scientific">Crenichthys baileyi</name>
    <name type="common">White River springfish</name>
    <dbReference type="NCBI Taxonomy" id="28760"/>
    <lineage>
        <taxon>Eukaryota</taxon>
        <taxon>Metazoa</taxon>
        <taxon>Chordata</taxon>
        <taxon>Craniata</taxon>
        <taxon>Vertebrata</taxon>
        <taxon>Euteleostomi</taxon>
        <taxon>Actinopterygii</taxon>
        <taxon>Neopterygii</taxon>
        <taxon>Teleostei</taxon>
        <taxon>Neoteleostei</taxon>
        <taxon>Acanthomorphata</taxon>
        <taxon>Ovalentaria</taxon>
        <taxon>Atherinomorphae</taxon>
        <taxon>Cyprinodontiformes</taxon>
        <taxon>Goodeidae</taxon>
        <taxon>Crenichthys</taxon>
    </lineage>
</organism>
<dbReference type="Proteomes" id="UP001311232">
    <property type="component" value="Unassembled WGS sequence"/>
</dbReference>
<accession>A0AAV9RA02</accession>
<sequence>MLLALQAQALYCVCLNVLIVTPSMLYFPVRDLHPSVIPLSTVPQTRGFLTGRCWEVEDEEQNCQCGVIDRKVTQHR</sequence>
<keyword evidence="1" id="KW-0472">Membrane</keyword>
<keyword evidence="1" id="KW-1133">Transmembrane helix</keyword>
<comment type="caution">
    <text evidence="2">The sequence shown here is derived from an EMBL/GenBank/DDBJ whole genome shotgun (WGS) entry which is preliminary data.</text>
</comment>
<protein>
    <recommendedName>
        <fullName evidence="4">Secreted protein</fullName>
    </recommendedName>
</protein>
<evidence type="ECO:0000256" key="1">
    <source>
        <dbReference type="SAM" id="Phobius"/>
    </source>
</evidence>
<feature type="non-terminal residue" evidence="2">
    <location>
        <position position="76"/>
    </location>
</feature>
<gene>
    <name evidence="2" type="ORF">CRENBAI_005331</name>
</gene>
<proteinExistence type="predicted"/>
<keyword evidence="3" id="KW-1185">Reference proteome</keyword>
<reference evidence="2 3" key="1">
    <citation type="submission" date="2021-06" db="EMBL/GenBank/DDBJ databases">
        <authorList>
            <person name="Palmer J.M."/>
        </authorList>
    </citation>
    <scope>NUCLEOTIDE SEQUENCE [LARGE SCALE GENOMIC DNA]</scope>
    <source>
        <strain evidence="2 3">MEX-2019</strain>
        <tissue evidence="2">Muscle</tissue>
    </source>
</reference>
<dbReference type="AlphaFoldDB" id="A0AAV9RA02"/>
<evidence type="ECO:0008006" key="4">
    <source>
        <dbReference type="Google" id="ProtNLM"/>
    </source>
</evidence>
<dbReference type="EMBL" id="JAHHUM010002152">
    <property type="protein sequence ID" value="KAK5605823.1"/>
    <property type="molecule type" value="Genomic_DNA"/>
</dbReference>
<evidence type="ECO:0000313" key="3">
    <source>
        <dbReference type="Proteomes" id="UP001311232"/>
    </source>
</evidence>
<evidence type="ECO:0000313" key="2">
    <source>
        <dbReference type="EMBL" id="KAK5605823.1"/>
    </source>
</evidence>
<keyword evidence="1" id="KW-0812">Transmembrane</keyword>